<proteinExistence type="predicted"/>
<dbReference type="Pfam" id="PF07859">
    <property type="entry name" value="Abhydrolase_3"/>
    <property type="match status" value="1"/>
</dbReference>
<name>A0A6A6RT10_9PLEO</name>
<dbReference type="Proteomes" id="UP000799753">
    <property type="component" value="Unassembled WGS sequence"/>
</dbReference>
<dbReference type="Gene3D" id="3.40.50.1820">
    <property type="entry name" value="alpha/beta hydrolase"/>
    <property type="match status" value="1"/>
</dbReference>
<reference evidence="3" key="1">
    <citation type="journal article" date="2020" name="Stud. Mycol.">
        <title>101 Dothideomycetes genomes: a test case for predicting lifestyles and emergence of pathogens.</title>
        <authorList>
            <person name="Haridas S."/>
            <person name="Albert R."/>
            <person name="Binder M."/>
            <person name="Bloem J."/>
            <person name="Labutti K."/>
            <person name="Salamov A."/>
            <person name="Andreopoulos B."/>
            <person name="Baker S."/>
            <person name="Barry K."/>
            <person name="Bills G."/>
            <person name="Bluhm B."/>
            <person name="Cannon C."/>
            <person name="Castanera R."/>
            <person name="Culley D."/>
            <person name="Daum C."/>
            <person name="Ezra D."/>
            <person name="Gonzalez J."/>
            <person name="Henrissat B."/>
            <person name="Kuo A."/>
            <person name="Liang C."/>
            <person name="Lipzen A."/>
            <person name="Lutzoni F."/>
            <person name="Magnuson J."/>
            <person name="Mondo S."/>
            <person name="Nolan M."/>
            <person name="Ohm R."/>
            <person name="Pangilinan J."/>
            <person name="Park H.-J."/>
            <person name="Ramirez L."/>
            <person name="Alfaro M."/>
            <person name="Sun H."/>
            <person name="Tritt A."/>
            <person name="Yoshinaga Y."/>
            <person name="Zwiers L.-H."/>
            <person name="Turgeon B."/>
            <person name="Goodwin S."/>
            <person name="Spatafora J."/>
            <person name="Crous P."/>
            <person name="Grigoriev I."/>
        </authorList>
    </citation>
    <scope>NUCLEOTIDE SEQUENCE</scope>
    <source>
        <strain evidence="3">CBS 473.64</strain>
    </source>
</reference>
<organism evidence="3 4">
    <name type="scientific">Massarina eburnea CBS 473.64</name>
    <dbReference type="NCBI Taxonomy" id="1395130"/>
    <lineage>
        <taxon>Eukaryota</taxon>
        <taxon>Fungi</taxon>
        <taxon>Dikarya</taxon>
        <taxon>Ascomycota</taxon>
        <taxon>Pezizomycotina</taxon>
        <taxon>Dothideomycetes</taxon>
        <taxon>Pleosporomycetidae</taxon>
        <taxon>Pleosporales</taxon>
        <taxon>Massarineae</taxon>
        <taxon>Massarinaceae</taxon>
        <taxon>Massarina</taxon>
    </lineage>
</organism>
<evidence type="ECO:0000313" key="3">
    <source>
        <dbReference type="EMBL" id="KAF2638636.1"/>
    </source>
</evidence>
<dbReference type="GO" id="GO:0016787">
    <property type="term" value="F:hydrolase activity"/>
    <property type="evidence" value="ECO:0007669"/>
    <property type="project" value="InterPro"/>
</dbReference>
<dbReference type="AlphaFoldDB" id="A0A6A6RT10"/>
<accession>A0A6A6RT10</accession>
<sequence>RPYSSSPAPRPERISVSARSNGNLTIDIFHSEKPASPVLLYLPSGTVIPDYEEEEERIISTLARASRATVARINYRASSVYQYPTPIHDTMLGYAWIKENLVDCVSPWPIPSRVGVCGELMGGSLAVMLGLTECRVGESGIGAASVNNPIVDWVFADELPALNAEEPPEPLVPEDTAFPADEDPMSPLAVPESFTATKPPKRAAKPPPPPSWQLYGDNAAIPTLTLLGERDVLFRKPEHSFDLFASPIHWFRSPRGNLIYPRDDDTLASNQPDKPVDYETKMNLLHYQALGQTPKPVELPTLCRCKDYGRIYPPAGFHLSPPLWQVTTGTESPLLDQATELTKKLRRSIARCEFKKREGRLGDGRRYTREEDEIYKAYAKTRVKMNTVNGIGLWTQQDPDSPWKENVERMGHFMQEKLNASF</sequence>
<gene>
    <name evidence="3" type="ORF">P280DRAFT_371247</name>
</gene>
<feature type="domain" description="Alpha/beta hydrolase fold-3" evidence="2">
    <location>
        <begin position="53"/>
        <end position="155"/>
    </location>
</feature>
<feature type="non-terminal residue" evidence="3">
    <location>
        <position position="1"/>
    </location>
</feature>
<keyword evidence="4" id="KW-1185">Reference proteome</keyword>
<protein>
    <recommendedName>
        <fullName evidence="2">Alpha/beta hydrolase fold-3 domain-containing protein</fullName>
    </recommendedName>
</protein>
<dbReference type="InterPro" id="IPR013094">
    <property type="entry name" value="AB_hydrolase_3"/>
</dbReference>
<evidence type="ECO:0000256" key="1">
    <source>
        <dbReference type="SAM" id="MobiDB-lite"/>
    </source>
</evidence>
<feature type="non-terminal residue" evidence="3">
    <location>
        <position position="422"/>
    </location>
</feature>
<evidence type="ECO:0000259" key="2">
    <source>
        <dbReference type="Pfam" id="PF07859"/>
    </source>
</evidence>
<feature type="region of interest" description="Disordered" evidence="1">
    <location>
        <begin position="165"/>
        <end position="215"/>
    </location>
</feature>
<dbReference type="InterPro" id="IPR029058">
    <property type="entry name" value="AB_hydrolase_fold"/>
</dbReference>
<evidence type="ECO:0000313" key="4">
    <source>
        <dbReference type="Proteomes" id="UP000799753"/>
    </source>
</evidence>
<dbReference type="EMBL" id="MU006789">
    <property type="protein sequence ID" value="KAF2638636.1"/>
    <property type="molecule type" value="Genomic_DNA"/>
</dbReference>
<dbReference type="OrthoDB" id="5396420at2759"/>
<dbReference type="SUPFAM" id="SSF53474">
    <property type="entry name" value="alpha/beta-Hydrolases"/>
    <property type="match status" value="1"/>
</dbReference>